<protein>
    <recommendedName>
        <fullName evidence="3 9">NADH-ubiquinone oxidoreductase chain 3</fullName>
        <ecNumber evidence="9">7.1.1.2</ecNumber>
    </recommendedName>
</protein>
<evidence type="ECO:0000256" key="4">
    <source>
        <dbReference type="ARBA" id="ARBA00022448"/>
    </source>
</evidence>
<evidence type="ECO:0000256" key="7">
    <source>
        <dbReference type="ARBA" id="ARBA00023136"/>
    </source>
</evidence>
<evidence type="ECO:0000256" key="9">
    <source>
        <dbReference type="RuleBase" id="RU003640"/>
    </source>
</evidence>
<gene>
    <name evidence="10" type="primary">ND3</name>
</gene>
<feature type="transmembrane region" description="Helical" evidence="9">
    <location>
        <begin position="54"/>
        <end position="74"/>
    </location>
</feature>
<dbReference type="Pfam" id="PF00507">
    <property type="entry name" value="Oxidored_q4"/>
    <property type="match status" value="1"/>
</dbReference>
<dbReference type="PANTHER" id="PTHR11058">
    <property type="entry name" value="NADH-UBIQUINONE OXIDOREDUCTASE CHAIN 3"/>
    <property type="match status" value="1"/>
</dbReference>
<evidence type="ECO:0000256" key="3">
    <source>
        <dbReference type="ARBA" id="ARBA00021007"/>
    </source>
</evidence>
<keyword evidence="7 9" id="KW-0472">Membrane</keyword>
<keyword evidence="4 9" id="KW-0813">Transport</keyword>
<dbReference type="InterPro" id="IPR000440">
    <property type="entry name" value="NADH_UbQ/plastoQ_OxRdtase_su3"/>
</dbReference>
<evidence type="ECO:0000256" key="6">
    <source>
        <dbReference type="ARBA" id="ARBA00022989"/>
    </source>
</evidence>
<comment type="catalytic activity">
    <reaction evidence="8 9">
        <text>a ubiquinone + NADH + 5 H(+)(in) = a ubiquinol + NAD(+) + 4 H(+)(out)</text>
        <dbReference type="Rhea" id="RHEA:29091"/>
        <dbReference type="Rhea" id="RHEA-COMP:9565"/>
        <dbReference type="Rhea" id="RHEA-COMP:9566"/>
        <dbReference type="ChEBI" id="CHEBI:15378"/>
        <dbReference type="ChEBI" id="CHEBI:16389"/>
        <dbReference type="ChEBI" id="CHEBI:17976"/>
        <dbReference type="ChEBI" id="CHEBI:57540"/>
        <dbReference type="ChEBI" id="CHEBI:57945"/>
        <dbReference type="EC" id="7.1.1.2"/>
    </reaction>
</comment>
<keyword evidence="5 9" id="KW-0812">Transmembrane</keyword>
<feature type="transmembrane region" description="Helical" evidence="9">
    <location>
        <begin position="80"/>
        <end position="99"/>
    </location>
</feature>
<accession>A0A514ABU8</accession>
<evidence type="ECO:0000313" key="10">
    <source>
        <dbReference type="EMBL" id="QDH52403.1"/>
    </source>
</evidence>
<dbReference type="EC" id="7.1.1.2" evidence="9"/>
<comment type="similarity">
    <text evidence="2 9">Belongs to the complex I subunit 3 family.</text>
</comment>
<keyword evidence="9" id="KW-1278">Translocase</keyword>
<dbReference type="InterPro" id="IPR038430">
    <property type="entry name" value="NDAH_ubi_oxred_su3_sf"/>
</dbReference>
<keyword evidence="9" id="KW-0679">Respiratory chain</keyword>
<comment type="function">
    <text evidence="9">Core subunit of the mitochondrial membrane respiratory chain NADH dehydrogenase (Complex I) which catalyzes electron transfer from NADH through the respiratory chain, using ubiquinone as an electron acceptor. Essential for the catalytic activity of complex I.</text>
</comment>
<geneLocation type="mitochondrion" evidence="10"/>
<dbReference type="GO" id="GO:0008137">
    <property type="term" value="F:NADH dehydrogenase (ubiquinone) activity"/>
    <property type="evidence" value="ECO:0007669"/>
    <property type="project" value="UniProtKB-UniRule"/>
</dbReference>
<evidence type="ECO:0000256" key="2">
    <source>
        <dbReference type="ARBA" id="ARBA00008472"/>
    </source>
</evidence>
<keyword evidence="9" id="KW-0249">Electron transport</keyword>
<sequence length="110" mass="13048">MIYFIIPFMISMLILSTYFLITFNKNYFSTNSDSSFECGIDVKGQSFNLISLKFIYISILFVLFDLEIIFIIMFPLKNNIYSYFLIMIILILLLLGLNIEYKNKFLLNFL</sequence>
<organism evidence="10">
    <name type="scientific">Chordodes sp. VVA-2019</name>
    <dbReference type="NCBI Taxonomy" id="2586751"/>
    <lineage>
        <taxon>Eukaryota</taxon>
        <taxon>Metazoa</taxon>
        <taxon>Ecdysozoa</taxon>
        <taxon>Nematomorpha</taxon>
        <taxon>Gordioida</taxon>
        <taxon>Chordodea</taxon>
        <taxon>Chordodoidea</taxon>
        <taxon>Chordodidae</taxon>
        <taxon>Chordodes</taxon>
    </lineage>
</organism>
<evidence type="ECO:0000256" key="5">
    <source>
        <dbReference type="ARBA" id="ARBA00022692"/>
    </source>
</evidence>
<reference evidence="10" key="1">
    <citation type="journal article" date="2019" name="Nucleic Acids Res.">
        <title>Coding palindromes in mitochondrial genes of Nematomorpha.</title>
        <authorList>
            <person name="Mikhailov K.V."/>
            <person name="Efeykin B.D."/>
            <person name="Panchin A.Y."/>
            <person name="Knorre D.A."/>
            <person name="Logacheva M.D."/>
            <person name="Penin A.A."/>
            <person name="Muntyan M.S."/>
            <person name="Nikitin M.A."/>
            <person name="Popova O.V."/>
            <person name="Zanegina O.N."/>
            <person name="Vyssokikh M.Y."/>
            <person name="Spiridonov S.E."/>
            <person name="Aleoshin V.V."/>
            <person name="Panchin Y.V."/>
        </authorList>
    </citation>
    <scope>NUCLEOTIDE SEQUENCE</scope>
</reference>
<proteinExistence type="inferred from homology"/>
<dbReference type="AlphaFoldDB" id="A0A514ABU8"/>
<feature type="transmembrane region" description="Helical" evidence="9">
    <location>
        <begin position="6"/>
        <end position="23"/>
    </location>
</feature>
<dbReference type="GO" id="GO:0031966">
    <property type="term" value="C:mitochondrial membrane"/>
    <property type="evidence" value="ECO:0007669"/>
    <property type="project" value="UniProtKB-SubCell"/>
</dbReference>
<dbReference type="EMBL" id="MG257764">
    <property type="protein sequence ID" value="QDH52403.1"/>
    <property type="molecule type" value="Genomic_DNA"/>
</dbReference>
<keyword evidence="9" id="KW-0520">NAD</keyword>
<evidence type="ECO:0000256" key="8">
    <source>
        <dbReference type="ARBA" id="ARBA00049551"/>
    </source>
</evidence>
<evidence type="ECO:0000256" key="1">
    <source>
        <dbReference type="ARBA" id="ARBA00004370"/>
    </source>
</evidence>
<name>A0A514ABU8_9BILA</name>
<dbReference type="Gene3D" id="1.20.58.1610">
    <property type="entry name" value="NADH:ubiquinone/plastoquinone oxidoreductase, chain 3"/>
    <property type="match status" value="1"/>
</dbReference>
<keyword evidence="9 10" id="KW-0496">Mitochondrion</keyword>
<comment type="subcellular location">
    <subcellularLocation>
        <location evidence="1">Membrane</location>
    </subcellularLocation>
    <subcellularLocation>
        <location evidence="9">Mitochondrion membrane</location>
        <topology evidence="9">Multi-pass membrane protein</topology>
    </subcellularLocation>
</comment>
<keyword evidence="6 9" id="KW-1133">Transmembrane helix</keyword>
<dbReference type="PANTHER" id="PTHR11058:SF9">
    <property type="entry name" value="NADH-UBIQUINONE OXIDOREDUCTASE CHAIN 3"/>
    <property type="match status" value="1"/>
</dbReference>
<keyword evidence="9" id="KW-0830">Ubiquinone</keyword>
<dbReference type="GO" id="GO:0030964">
    <property type="term" value="C:NADH dehydrogenase complex"/>
    <property type="evidence" value="ECO:0007669"/>
    <property type="project" value="TreeGrafter"/>
</dbReference>